<comment type="subcellular location">
    <subcellularLocation>
        <location evidence="3">Cytoplasm</location>
    </subcellularLocation>
</comment>
<comment type="caution">
    <text evidence="4">The sequence shown here is derived from an EMBL/GenBank/DDBJ whole genome shotgun (WGS) entry which is preliminary data.</text>
</comment>
<dbReference type="PROSITE" id="PS51440">
    <property type="entry name" value="TIM_2"/>
    <property type="match status" value="1"/>
</dbReference>
<dbReference type="GO" id="GO:0006094">
    <property type="term" value="P:gluconeogenesis"/>
    <property type="evidence" value="ECO:0007669"/>
    <property type="project" value="UniProtKB-UniPathway"/>
</dbReference>
<dbReference type="NCBIfam" id="TIGR00419">
    <property type="entry name" value="tim"/>
    <property type="match status" value="1"/>
</dbReference>
<dbReference type="GO" id="GO:0005829">
    <property type="term" value="C:cytosol"/>
    <property type="evidence" value="ECO:0007669"/>
    <property type="project" value="TreeGrafter"/>
</dbReference>
<dbReference type="PANTHER" id="PTHR21139">
    <property type="entry name" value="TRIOSEPHOSPHATE ISOMERASE"/>
    <property type="match status" value="1"/>
</dbReference>
<dbReference type="InterPro" id="IPR000652">
    <property type="entry name" value="Triosephosphate_isomerase"/>
</dbReference>
<evidence type="ECO:0000313" key="4">
    <source>
        <dbReference type="EMBL" id="PIT92390.1"/>
    </source>
</evidence>
<dbReference type="EMBL" id="PFBA01000024">
    <property type="protein sequence ID" value="PIT92390.1"/>
    <property type="molecule type" value="Genomic_DNA"/>
</dbReference>
<comment type="catalytic activity">
    <reaction evidence="3">
        <text>D-glyceraldehyde 3-phosphate = dihydroxyacetone phosphate</text>
        <dbReference type="Rhea" id="RHEA:18585"/>
        <dbReference type="ChEBI" id="CHEBI:57642"/>
        <dbReference type="ChEBI" id="CHEBI:59776"/>
        <dbReference type="EC" id="5.3.1.1"/>
    </reaction>
</comment>
<keyword evidence="3" id="KW-0312">Gluconeogenesis</keyword>
<dbReference type="UniPathway" id="UPA00109">
    <property type="reaction ID" value="UER00189"/>
</dbReference>
<evidence type="ECO:0000256" key="1">
    <source>
        <dbReference type="ARBA" id="ARBA00007422"/>
    </source>
</evidence>
<evidence type="ECO:0000313" key="5">
    <source>
        <dbReference type="Proteomes" id="UP000228635"/>
    </source>
</evidence>
<sequence length="247" mass="26777">MKKTIIANWKLHPTSAYNAIGLAKSIDQEGVIICPPSPFLESVKGAISKAKLGGQDCFWESEGAYTGEVSPKTLASLGAEFVIIGHSSRRKLGETDGIVNRKIIAAINNNLIPIVCIGESKADYDAGRREETITKQITAGFKAVPTTMQKRTITLFVAYEPMWAISTEAGAKPETPEEALAMIEYMKTVLEGMSLEKNTKMIYGGSVTEENAESLLHHKGIEGALIGSASLKPDIFNNIVEIAKKYE</sequence>
<name>A0A2M6WHY1_9BACT</name>
<comment type="similarity">
    <text evidence="1 3">Belongs to the triosephosphate isomerase family.</text>
</comment>
<keyword evidence="3" id="KW-0963">Cytoplasm</keyword>
<protein>
    <recommendedName>
        <fullName evidence="3">Triosephosphate isomerase</fullName>
        <ecNumber evidence="3">5.3.1.1</ecNumber>
    </recommendedName>
</protein>
<keyword evidence="3" id="KW-0324">Glycolysis</keyword>
<dbReference type="EC" id="5.3.1.1" evidence="3"/>
<dbReference type="Gene3D" id="3.20.20.70">
    <property type="entry name" value="Aldolase class I"/>
    <property type="match status" value="1"/>
</dbReference>
<dbReference type="GO" id="GO:0006096">
    <property type="term" value="P:glycolytic process"/>
    <property type="evidence" value="ECO:0007669"/>
    <property type="project" value="UniProtKB-UniRule"/>
</dbReference>
<accession>A0A2M6WHY1</accession>
<comment type="subunit">
    <text evidence="3">Homodimer.</text>
</comment>
<dbReference type="SUPFAM" id="SSF51351">
    <property type="entry name" value="Triosephosphate isomerase (TIM)"/>
    <property type="match status" value="1"/>
</dbReference>
<dbReference type="UniPathway" id="UPA00138"/>
<dbReference type="Pfam" id="PF00121">
    <property type="entry name" value="TIM"/>
    <property type="match status" value="1"/>
</dbReference>
<keyword evidence="2 3" id="KW-0413">Isomerase</keyword>
<dbReference type="InterPro" id="IPR013785">
    <property type="entry name" value="Aldolase_TIM"/>
</dbReference>
<dbReference type="PANTHER" id="PTHR21139:SF42">
    <property type="entry name" value="TRIOSEPHOSPHATE ISOMERASE"/>
    <property type="match status" value="1"/>
</dbReference>
<dbReference type="InterPro" id="IPR035990">
    <property type="entry name" value="TIM_sf"/>
</dbReference>
<proteinExistence type="inferred from homology"/>
<evidence type="ECO:0000256" key="2">
    <source>
        <dbReference type="ARBA" id="ARBA00023235"/>
    </source>
</evidence>
<dbReference type="GO" id="GO:0004807">
    <property type="term" value="F:triose-phosphate isomerase activity"/>
    <property type="evidence" value="ECO:0007669"/>
    <property type="project" value="UniProtKB-UniRule"/>
</dbReference>
<organism evidence="4 5">
    <name type="scientific">Candidatus Harrisonbacteria bacterium CG10_big_fil_rev_8_21_14_0_10_42_17</name>
    <dbReference type="NCBI Taxonomy" id="1974584"/>
    <lineage>
        <taxon>Bacteria</taxon>
        <taxon>Candidatus Harrisoniibacteriota</taxon>
    </lineage>
</organism>
<dbReference type="GO" id="GO:0046166">
    <property type="term" value="P:glyceraldehyde-3-phosphate biosynthetic process"/>
    <property type="evidence" value="ECO:0007669"/>
    <property type="project" value="TreeGrafter"/>
</dbReference>
<dbReference type="CDD" id="cd00311">
    <property type="entry name" value="TIM"/>
    <property type="match status" value="1"/>
</dbReference>
<evidence type="ECO:0000256" key="3">
    <source>
        <dbReference type="RuleBase" id="RU363013"/>
    </source>
</evidence>
<dbReference type="AlphaFoldDB" id="A0A2M6WHY1"/>
<gene>
    <name evidence="4" type="primary">tpiA</name>
    <name evidence="4" type="ORF">COU08_02700</name>
</gene>
<dbReference type="GO" id="GO:0019563">
    <property type="term" value="P:glycerol catabolic process"/>
    <property type="evidence" value="ECO:0007669"/>
    <property type="project" value="TreeGrafter"/>
</dbReference>
<comment type="pathway">
    <text evidence="3">Carbohydrate degradation; glycolysis; D-glyceraldehyde 3-phosphate from glycerone phosphate: step 1/1.</text>
</comment>
<comment type="pathway">
    <text evidence="3">Carbohydrate biosynthesis; gluconeogenesis.</text>
</comment>
<reference evidence="5" key="1">
    <citation type="submission" date="2017-09" db="EMBL/GenBank/DDBJ databases">
        <title>Depth-based differentiation of microbial function through sediment-hosted aquifers and enrichment of novel symbionts in the deep terrestrial subsurface.</title>
        <authorList>
            <person name="Probst A.J."/>
            <person name="Ladd B."/>
            <person name="Jarett J.K."/>
            <person name="Geller-Mcgrath D.E."/>
            <person name="Sieber C.M.K."/>
            <person name="Emerson J.B."/>
            <person name="Anantharaman K."/>
            <person name="Thomas B.C."/>
            <person name="Malmstrom R."/>
            <person name="Stieglmeier M."/>
            <person name="Klingl A."/>
            <person name="Woyke T."/>
            <person name="Ryan C.M."/>
            <person name="Banfield J.F."/>
        </authorList>
    </citation>
    <scope>NUCLEOTIDE SEQUENCE [LARGE SCALE GENOMIC DNA]</scope>
</reference>
<dbReference type="Proteomes" id="UP000228635">
    <property type="component" value="Unassembled WGS sequence"/>
</dbReference>